<name>A0ABD0JLX2_9CAEN</name>
<reference evidence="1 2" key="1">
    <citation type="journal article" date="2023" name="Sci. Data">
        <title>Genome assembly of the Korean intertidal mud-creeper Batillaria attramentaria.</title>
        <authorList>
            <person name="Patra A.K."/>
            <person name="Ho P.T."/>
            <person name="Jun S."/>
            <person name="Lee S.J."/>
            <person name="Kim Y."/>
            <person name="Won Y.J."/>
        </authorList>
    </citation>
    <scope>NUCLEOTIDE SEQUENCE [LARGE SCALE GENOMIC DNA]</scope>
    <source>
        <strain evidence="1">Wonlab-2016</strain>
    </source>
</reference>
<dbReference type="SUPFAM" id="SSF47986">
    <property type="entry name" value="DEATH domain"/>
    <property type="match status" value="1"/>
</dbReference>
<keyword evidence="2" id="KW-1185">Reference proteome</keyword>
<protein>
    <submittedName>
        <fullName evidence="1">Uncharacterized protein</fullName>
    </submittedName>
</protein>
<sequence length="117" mass="13580">MAQPPARSQCQLLEEMKRTPVSDLSTACRTQLGMVMDAPREVQNRDYRYFAEKLGMTPNEWQWTDSKKCPTGTRSSTCLVLEFLISRHGNGFTVFHIYRALEELNLDGRQHLIDFMH</sequence>
<dbReference type="EMBL" id="JACVVK020000393">
    <property type="protein sequence ID" value="KAK7475796.1"/>
    <property type="molecule type" value="Genomic_DNA"/>
</dbReference>
<proteinExistence type="predicted"/>
<evidence type="ECO:0000313" key="1">
    <source>
        <dbReference type="EMBL" id="KAK7475796.1"/>
    </source>
</evidence>
<gene>
    <name evidence="1" type="ORF">BaRGS_00032942</name>
</gene>
<organism evidence="1 2">
    <name type="scientific">Batillaria attramentaria</name>
    <dbReference type="NCBI Taxonomy" id="370345"/>
    <lineage>
        <taxon>Eukaryota</taxon>
        <taxon>Metazoa</taxon>
        <taxon>Spiralia</taxon>
        <taxon>Lophotrochozoa</taxon>
        <taxon>Mollusca</taxon>
        <taxon>Gastropoda</taxon>
        <taxon>Caenogastropoda</taxon>
        <taxon>Sorbeoconcha</taxon>
        <taxon>Cerithioidea</taxon>
        <taxon>Batillariidae</taxon>
        <taxon>Batillaria</taxon>
    </lineage>
</organism>
<dbReference type="InterPro" id="IPR011029">
    <property type="entry name" value="DEATH-like_dom_sf"/>
</dbReference>
<comment type="caution">
    <text evidence="1">The sequence shown here is derived from an EMBL/GenBank/DDBJ whole genome shotgun (WGS) entry which is preliminary data.</text>
</comment>
<accession>A0ABD0JLX2</accession>
<evidence type="ECO:0000313" key="2">
    <source>
        <dbReference type="Proteomes" id="UP001519460"/>
    </source>
</evidence>
<dbReference type="Gene3D" id="1.10.533.10">
    <property type="entry name" value="Death Domain, Fas"/>
    <property type="match status" value="1"/>
</dbReference>
<dbReference type="AlphaFoldDB" id="A0ABD0JLX2"/>
<dbReference type="Proteomes" id="UP001519460">
    <property type="component" value="Unassembled WGS sequence"/>
</dbReference>
<feature type="non-terminal residue" evidence="1">
    <location>
        <position position="117"/>
    </location>
</feature>